<dbReference type="PROSITE" id="PS50887">
    <property type="entry name" value="GGDEF"/>
    <property type="match status" value="1"/>
</dbReference>
<dbReference type="PANTHER" id="PTHR44757">
    <property type="entry name" value="DIGUANYLATE CYCLASE DGCP"/>
    <property type="match status" value="1"/>
</dbReference>
<dbReference type="Pfam" id="PF00563">
    <property type="entry name" value="EAL"/>
    <property type="match status" value="1"/>
</dbReference>
<dbReference type="SUPFAM" id="SSF55785">
    <property type="entry name" value="PYP-like sensor domain (PAS domain)"/>
    <property type="match status" value="3"/>
</dbReference>
<dbReference type="InterPro" id="IPR052155">
    <property type="entry name" value="Biofilm_reg_signaling"/>
</dbReference>
<comment type="caution">
    <text evidence="4">The sequence shown here is derived from an EMBL/GenBank/DDBJ whole genome shotgun (WGS) entry which is preliminary data.</text>
</comment>
<dbReference type="SMART" id="SM00267">
    <property type="entry name" value="GGDEF"/>
    <property type="match status" value="1"/>
</dbReference>
<dbReference type="InterPro" id="IPR013656">
    <property type="entry name" value="PAS_4"/>
</dbReference>
<reference evidence="4" key="2">
    <citation type="submission" date="2020-09" db="EMBL/GenBank/DDBJ databases">
        <authorList>
            <person name="Sun Q."/>
            <person name="Ohkuma M."/>
        </authorList>
    </citation>
    <scope>NUCLEOTIDE SEQUENCE</scope>
    <source>
        <strain evidence="4">JCM 14371</strain>
    </source>
</reference>
<dbReference type="SMART" id="SM00086">
    <property type="entry name" value="PAC"/>
    <property type="match status" value="2"/>
</dbReference>
<dbReference type="SMART" id="SM00091">
    <property type="entry name" value="PAS"/>
    <property type="match status" value="3"/>
</dbReference>
<dbReference type="CDD" id="cd01949">
    <property type="entry name" value="GGDEF"/>
    <property type="match status" value="1"/>
</dbReference>
<dbReference type="InterPro" id="IPR000014">
    <property type="entry name" value="PAS"/>
</dbReference>
<name>A0A917PGY4_9DEIO</name>
<keyword evidence="5" id="KW-1185">Reference proteome</keyword>
<dbReference type="RefSeq" id="WP_188963223.1">
    <property type="nucleotide sequence ID" value="NZ_BMOE01000006.1"/>
</dbReference>
<dbReference type="SUPFAM" id="SSF141868">
    <property type="entry name" value="EAL domain-like"/>
    <property type="match status" value="1"/>
</dbReference>
<dbReference type="SMART" id="SM00052">
    <property type="entry name" value="EAL"/>
    <property type="match status" value="1"/>
</dbReference>
<evidence type="ECO:0000259" key="2">
    <source>
        <dbReference type="PROSITE" id="PS50883"/>
    </source>
</evidence>
<evidence type="ECO:0000259" key="1">
    <source>
        <dbReference type="PROSITE" id="PS50112"/>
    </source>
</evidence>
<dbReference type="AlphaFoldDB" id="A0A917PGY4"/>
<dbReference type="SMART" id="SM00065">
    <property type="entry name" value="GAF"/>
    <property type="match status" value="2"/>
</dbReference>
<accession>A0A917PGY4</accession>
<dbReference type="PANTHER" id="PTHR44757:SF2">
    <property type="entry name" value="BIOFILM ARCHITECTURE MAINTENANCE PROTEIN MBAA"/>
    <property type="match status" value="1"/>
</dbReference>
<proteinExistence type="predicted"/>
<dbReference type="Gene3D" id="3.30.450.40">
    <property type="match status" value="2"/>
</dbReference>
<dbReference type="EMBL" id="BMOE01000006">
    <property type="protein sequence ID" value="GGJ76605.1"/>
    <property type="molecule type" value="Genomic_DNA"/>
</dbReference>
<reference evidence="4" key="1">
    <citation type="journal article" date="2014" name="Int. J. Syst. Evol. Microbiol.">
        <title>Complete genome sequence of Corynebacterium casei LMG S-19264T (=DSM 44701T), isolated from a smear-ripened cheese.</title>
        <authorList>
            <consortium name="US DOE Joint Genome Institute (JGI-PGF)"/>
            <person name="Walter F."/>
            <person name="Albersmeier A."/>
            <person name="Kalinowski J."/>
            <person name="Ruckert C."/>
        </authorList>
    </citation>
    <scope>NUCLEOTIDE SEQUENCE</scope>
    <source>
        <strain evidence="4">JCM 14371</strain>
    </source>
</reference>
<feature type="domain" description="PAS" evidence="1">
    <location>
        <begin position="417"/>
        <end position="493"/>
    </location>
</feature>
<dbReference type="Pfam" id="PF00990">
    <property type="entry name" value="GGDEF"/>
    <property type="match status" value="1"/>
</dbReference>
<dbReference type="PROSITE" id="PS50883">
    <property type="entry name" value="EAL"/>
    <property type="match status" value="1"/>
</dbReference>
<dbReference type="Pfam" id="PF13185">
    <property type="entry name" value="GAF_2"/>
    <property type="match status" value="1"/>
</dbReference>
<dbReference type="InterPro" id="IPR001610">
    <property type="entry name" value="PAC"/>
</dbReference>
<dbReference type="CDD" id="cd01948">
    <property type="entry name" value="EAL"/>
    <property type="match status" value="1"/>
</dbReference>
<dbReference type="PROSITE" id="PS50112">
    <property type="entry name" value="PAS"/>
    <property type="match status" value="3"/>
</dbReference>
<feature type="domain" description="PAS" evidence="1">
    <location>
        <begin position="182"/>
        <end position="217"/>
    </location>
</feature>
<dbReference type="InterPro" id="IPR043128">
    <property type="entry name" value="Rev_trsase/Diguanyl_cyclase"/>
</dbReference>
<dbReference type="InterPro" id="IPR035919">
    <property type="entry name" value="EAL_sf"/>
</dbReference>
<dbReference type="SUPFAM" id="SSF55781">
    <property type="entry name" value="GAF domain-like"/>
    <property type="match status" value="2"/>
</dbReference>
<gene>
    <name evidence="4" type="ORF">GCM10008939_20950</name>
</gene>
<dbReference type="Gene3D" id="3.20.20.450">
    <property type="entry name" value="EAL domain"/>
    <property type="match status" value="1"/>
</dbReference>
<sequence length="1137" mass="125905">MSAETTALPVVPQLPSAAEDERLAELYRYGILDTLPEEAFDRACRVAALHFGVPLAYVGLMDRDRQYFKACYGADEREMDRRLTFCAYVIASGEPLVVEDLTLDVRFRPLPLVTDGLKLRFYAGAPLVTPTGSVIGTLCVMDTVPRTFSDADTRMLSDLAAGVVSELELRALRRRQACDETLLEQVSDAVIGTDVDGHLQYYNGAAAALYGFTAADVARPLTELFTSTSSLRPLLPSEVADGLNEEVHVRRDGRQLTVQRLVVPVTAADGRVLGYQCAVRDVTRLRADTATLQLLEGVTRDSADAVMILDAAGTAPEDLRVVYVNDAFERLAGQSRTDVVGRVPAHHARLMHDPERAAPFLNAIRNRETVTMDLPGPSRPDGRPLTLEVRLMPQSGPQHRWMVLMRDVTEARTNEQRLRLMERAVDRAGDGVMLCRRDSRTHEIRITYVNQAFTRLSGYRTDEVLGLDPNVLLLGAHGETHLQEVYARLARGEQAESRLLNTRKDGSLTWLDVSFSEVERTPDHTTWMVTQRDANQEVWTEITERETRAVLEMSVQDRALEDVLSGVCHLVVTRLPHVTVSIATREDDGTLLVQASDSRAGTVALLQKLRMVGPLRVGPQDGTFGYVVTHGEALFLTDLQAYPGPHRYRQALQQEGIRGIWTLPILGRQGQTAGAINVFVPEGRLPNPEELHLIEDAARLCSLILVRHRTQRELQHLALFDPLTGLPNRAQFQTLLTQTIQRAQREGQRFAVGLLDLDRFKGINDTLGHDAGDDLLQQVAVRLQEAFREEDVVARMGGDEFTLILPCRSLRTDFTAGIQRQIERVFQAPFQLHGREVFIRGSLGLSLYPEDALSATDLLRQADVAMYHGKRSGVPVVLYDAGSATASGDPGLEADLYRALERGELQVHYQPIFGPTLERVGAEALLRWQHPRHGSIPPSVFIPLAESSGLIVPIGDWVLREATRQLNAWHATQPHLTVSVNLSARQFRNRDLVRDVADILRANGTPPHRVVLEVTESLLMDVPDAECVMRDLRQLGVQLDLDDFGTGYSSLSYLQRFPFTGLKIDRSFLSNLGLEAGADGPGANIVRSVVALAHSLNLTVTAEGVETPAQLKFLQGIGCEHLQGYHLGRPARPAPLP</sequence>
<dbReference type="InterPro" id="IPR000160">
    <property type="entry name" value="GGDEF_dom"/>
</dbReference>
<dbReference type="Gene3D" id="3.30.70.270">
    <property type="match status" value="1"/>
</dbReference>
<dbReference type="InterPro" id="IPR029016">
    <property type="entry name" value="GAF-like_dom_sf"/>
</dbReference>
<evidence type="ECO:0000259" key="3">
    <source>
        <dbReference type="PROSITE" id="PS50887"/>
    </source>
</evidence>
<dbReference type="Pfam" id="PF08448">
    <property type="entry name" value="PAS_4"/>
    <property type="match status" value="1"/>
</dbReference>
<feature type="domain" description="GGDEF" evidence="3">
    <location>
        <begin position="748"/>
        <end position="881"/>
    </location>
</feature>
<protein>
    <recommendedName>
        <fullName evidence="6">Diguanylate cyclase</fullName>
    </recommendedName>
</protein>
<feature type="domain" description="PAS" evidence="1">
    <location>
        <begin position="291"/>
        <end position="342"/>
    </location>
</feature>
<dbReference type="InterPro" id="IPR035965">
    <property type="entry name" value="PAS-like_dom_sf"/>
</dbReference>
<feature type="domain" description="EAL" evidence="2">
    <location>
        <begin position="889"/>
        <end position="1137"/>
    </location>
</feature>
<dbReference type="InterPro" id="IPR001633">
    <property type="entry name" value="EAL_dom"/>
</dbReference>
<dbReference type="InterPro" id="IPR003018">
    <property type="entry name" value="GAF"/>
</dbReference>
<dbReference type="Pfam" id="PF13426">
    <property type="entry name" value="PAS_9"/>
    <property type="match status" value="2"/>
</dbReference>
<dbReference type="Pfam" id="PF01590">
    <property type="entry name" value="GAF"/>
    <property type="match status" value="1"/>
</dbReference>
<evidence type="ECO:0008006" key="6">
    <source>
        <dbReference type="Google" id="ProtNLM"/>
    </source>
</evidence>
<dbReference type="NCBIfam" id="TIGR00229">
    <property type="entry name" value="sensory_box"/>
    <property type="match status" value="3"/>
</dbReference>
<dbReference type="Proteomes" id="UP000635726">
    <property type="component" value="Unassembled WGS sequence"/>
</dbReference>
<dbReference type="SUPFAM" id="SSF55073">
    <property type="entry name" value="Nucleotide cyclase"/>
    <property type="match status" value="1"/>
</dbReference>
<evidence type="ECO:0000313" key="5">
    <source>
        <dbReference type="Proteomes" id="UP000635726"/>
    </source>
</evidence>
<dbReference type="Gene3D" id="3.30.450.20">
    <property type="entry name" value="PAS domain"/>
    <property type="match status" value="3"/>
</dbReference>
<dbReference type="CDD" id="cd00130">
    <property type="entry name" value="PAS"/>
    <property type="match status" value="3"/>
</dbReference>
<dbReference type="InterPro" id="IPR029787">
    <property type="entry name" value="Nucleotide_cyclase"/>
</dbReference>
<dbReference type="NCBIfam" id="TIGR00254">
    <property type="entry name" value="GGDEF"/>
    <property type="match status" value="1"/>
</dbReference>
<organism evidence="4 5">
    <name type="scientific">Deinococcus aquiradiocola</name>
    <dbReference type="NCBI Taxonomy" id="393059"/>
    <lineage>
        <taxon>Bacteria</taxon>
        <taxon>Thermotogati</taxon>
        <taxon>Deinococcota</taxon>
        <taxon>Deinococci</taxon>
        <taxon>Deinococcales</taxon>
        <taxon>Deinococcaceae</taxon>
        <taxon>Deinococcus</taxon>
    </lineage>
</organism>
<evidence type="ECO:0000313" key="4">
    <source>
        <dbReference type="EMBL" id="GGJ76605.1"/>
    </source>
</evidence>